<keyword evidence="1" id="KW-1133">Transmembrane helix</keyword>
<evidence type="ECO:0000256" key="1">
    <source>
        <dbReference type="SAM" id="Phobius"/>
    </source>
</evidence>
<feature type="transmembrane region" description="Helical" evidence="1">
    <location>
        <begin position="18"/>
        <end position="42"/>
    </location>
</feature>
<keyword evidence="3" id="KW-1185">Reference proteome</keyword>
<evidence type="ECO:0000313" key="3">
    <source>
        <dbReference type="Proteomes" id="UP001225605"/>
    </source>
</evidence>
<organism evidence="2 3">
    <name type="scientific">Saccharothrix yanglingensis</name>
    <dbReference type="NCBI Taxonomy" id="659496"/>
    <lineage>
        <taxon>Bacteria</taxon>
        <taxon>Bacillati</taxon>
        <taxon>Actinomycetota</taxon>
        <taxon>Actinomycetes</taxon>
        <taxon>Pseudonocardiales</taxon>
        <taxon>Pseudonocardiaceae</taxon>
        <taxon>Saccharothrix</taxon>
    </lineage>
</organism>
<evidence type="ECO:0000313" key="2">
    <source>
        <dbReference type="EMBL" id="MDQ2586155.1"/>
    </source>
</evidence>
<keyword evidence="1" id="KW-0472">Membrane</keyword>
<gene>
    <name evidence="2" type="ORF">CKY47_19605</name>
</gene>
<dbReference type="Proteomes" id="UP001225605">
    <property type="component" value="Unassembled WGS sequence"/>
</dbReference>
<proteinExistence type="predicted"/>
<reference evidence="2 3" key="1">
    <citation type="submission" date="2017-06" db="EMBL/GenBank/DDBJ databases">
        <title>Cultured bacterium strain Saccharothrix yanglingensis Hhs.015.</title>
        <authorList>
            <person name="Xia Y."/>
        </authorList>
    </citation>
    <scope>NUCLEOTIDE SEQUENCE [LARGE SCALE GENOMIC DNA]</scope>
    <source>
        <strain evidence="2 3">Hhs.015</strain>
    </source>
</reference>
<sequence length="74" mass="7704">MGYGIGVFLLGTRPVRPLVAVVVIGNLVWVVDSLLVAFAGWFPLTGPGLFLVLAQVAAVAGFIALQVLGLRRSA</sequence>
<dbReference type="EMBL" id="NSDM01000008">
    <property type="protein sequence ID" value="MDQ2586155.1"/>
    <property type="molecule type" value="Genomic_DNA"/>
</dbReference>
<name>A0ABU0X1Z6_9PSEU</name>
<keyword evidence="1" id="KW-0812">Transmembrane</keyword>
<accession>A0ABU0X1Z6</accession>
<comment type="caution">
    <text evidence="2">The sequence shown here is derived from an EMBL/GenBank/DDBJ whole genome shotgun (WGS) entry which is preliminary data.</text>
</comment>
<feature type="transmembrane region" description="Helical" evidence="1">
    <location>
        <begin position="48"/>
        <end position="70"/>
    </location>
</feature>
<protein>
    <submittedName>
        <fullName evidence="2">Uncharacterized protein</fullName>
    </submittedName>
</protein>